<evidence type="ECO:0000313" key="1">
    <source>
        <dbReference type="EMBL" id="QYS99889.1"/>
    </source>
</evidence>
<protein>
    <submittedName>
        <fullName evidence="1">Uncharacterized protein</fullName>
    </submittedName>
</protein>
<organism evidence="1 2">
    <name type="scientific">Trichoderma simmonsii</name>
    <dbReference type="NCBI Taxonomy" id="1491479"/>
    <lineage>
        <taxon>Eukaryota</taxon>
        <taxon>Fungi</taxon>
        <taxon>Dikarya</taxon>
        <taxon>Ascomycota</taxon>
        <taxon>Pezizomycotina</taxon>
        <taxon>Sordariomycetes</taxon>
        <taxon>Hypocreomycetidae</taxon>
        <taxon>Hypocreales</taxon>
        <taxon>Hypocreaceae</taxon>
        <taxon>Trichoderma</taxon>
    </lineage>
</organism>
<name>A0A8G0LH89_9HYPO</name>
<evidence type="ECO:0000313" key="2">
    <source>
        <dbReference type="Proteomes" id="UP000826661"/>
    </source>
</evidence>
<sequence>MFDPDAFEIVLRIIHAQAHKLPKEISLATMTRVAIIADDLLCSSPIAPFVPQWSSKDDFWATSVQFSATLEKIFICFVFGLKETFSSMTHKAIIHSIDGKIVCGIPLCLPILQAIKVQRASVLKQLLKYLYIVEKELNDDKLCWECRAENIGYLKYNLHLHQLPASESPELWAKIRCWELKDKMKKFKFRKTSGCGLSGPGHPSLKKHIAKALKIFSSPDKGLDLASFLKADTASK</sequence>
<keyword evidence="2" id="KW-1185">Reference proteome</keyword>
<gene>
    <name evidence="1" type="ORF">H0G86_007009</name>
</gene>
<reference evidence="1 2" key="1">
    <citation type="journal article" date="2021" name="BMC Genomics">
        <title>Telomere-to-telomere genome assembly of asparaginase-producing Trichoderma simmonsii.</title>
        <authorList>
            <person name="Chung D."/>
            <person name="Kwon Y.M."/>
            <person name="Yang Y."/>
        </authorList>
    </citation>
    <scope>NUCLEOTIDE SEQUENCE [LARGE SCALE GENOMIC DNA]</scope>
    <source>
        <strain evidence="1 2">GH-Sj1</strain>
    </source>
</reference>
<dbReference type="AlphaFoldDB" id="A0A8G0LH89"/>
<dbReference type="Proteomes" id="UP000826661">
    <property type="component" value="Chromosome III"/>
</dbReference>
<proteinExistence type="predicted"/>
<dbReference type="EMBL" id="CP075866">
    <property type="protein sequence ID" value="QYS99889.1"/>
    <property type="molecule type" value="Genomic_DNA"/>
</dbReference>
<accession>A0A8G0LH89</accession>